<keyword evidence="1" id="KW-1185">Reference proteome</keyword>
<dbReference type="RefSeq" id="XP_047738622.1">
    <property type="nucleotide sequence ID" value="XM_047882666.1"/>
</dbReference>
<name>A0A979FQB0_HYAAZ</name>
<evidence type="ECO:0000313" key="2">
    <source>
        <dbReference type="RefSeq" id="XP_047738622.1"/>
    </source>
</evidence>
<evidence type="ECO:0000313" key="1">
    <source>
        <dbReference type="Proteomes" id="UP000694843"/>
    </source>
</evidence>
<sequence length="284" mass="31858">MKNNISSTNSSCCLITSEASLWNDSCNSADDDNRHHVYTRSSINVSKLKSESSDCISEESSVLIDDAIEIIEKHMRNEKQHGLKFGTEEQLSTWASNASVDSSYQLVGDHKTNSDVNSCQEPDPSYASCVKNEPCDPNDPISNFDVQNFSDLIRFNRPSIIQEMPQSDLYDFKLLDSNTSTQWTDHSNMRSTPSHSSDSIQYRPSVISDVLTPVSSIAASSHILATSVQCDGSSVLTPTTWKPPGVEKDFDAQYFDPAWDPWDYQASQLDPYDYRYSYVIKFVP</sequence>
<dbReference type="Proteomes" id="UP000694843">
    <property type="component" value="Unplaced"/>
</dbReference>
<organism evidence="1 2">
    <name type="scientific">Hyalella azteca</name>
    <name type="common">Amphipod</name>
    <dbReference type="NCBI Taxonomy" id="294128"/>
    <lineage>
        <taxon>Eukaryota</taxon>
        <taxon>Metazoa</taxon>
        <taxon>Ecdysozoa</taxon>
        <taxon>Arthropoda</taxon>
        <taxon>Crustacea</taxon>
        <taxon>Multicrustacea</taxon>
        <taxon>Malacostraca</taxon>
        <taxon>Eumalacostraca</taxon>
        <taxon>Peracarida</taxon>
        <taxon>Amphipoda</taxon>
        <taxon>Senticaudata</taxon>
        <taxon>Talitrida</taxon>
        <taxon>Talitroidea</taxon>
        <taxon>Hyalellidae</taxon>
        <taxon>Hyalella</taxon>
    </lineage>
</organism>
<protein>
    <submittedName>
        <fullName evidence="2">Uncharacterized protein LOC125178571</fullName>
    </submittedName>
</protein>
<accession>A0A979FQB0</accession>
<dbReference type="AlphaFoldDB" id="A0A979FQB0"/>
<reference evidence="2" key="1">
    <citation type="submission" date="2025-08" db="UniProtKB">
        <authorList>
            <consortium name="RefSeq"/>
        </authorList>
    </citation>
    <scope>IDENTIFICATION</scope>
    <source>
        <tissue evidence="2">Whole organism</tissue>
    </source>
</reference>
<gene>
    <name evidence="2" type="primary">LOC125178571</name>
</gene>
<dbReference type="GeneID" id="125178571"/>
<proteinExistence type="predicted"/>
<dbReference type="KEGG" id="hazt:125178571"/>